<keyword evidence="4" id="KW-0238">DNA-binding</keyword>
<dbReference type="SUPFAM" id="SSF50249">
    <property type="entry name" value="Nucleic acid-binding proteins"/>
    <property type="match status" value="2"/>
</dbReference>
<dbReference type="InterPro" id="IPR012340">
    <property type="entry name" value="NA-bd_OB-fold"/>
</dbReference>
<sequence length="465" mass="54383">METADHYKFLSIQDAMKCINQKVNITGIIVDFGLPKPSRGTDYHCTLKIIDESYQKPGMLVNFFAESSQQLPDVVERGDIVQLFNVMVKRHGEEVNAVFNKKISSFALYNGKDSSDFVPYQVSPKIHPRDVDKKLLAELRKWLLNSQLIQDSNNFPMLREINEGDHCNLVCKILHCCETANQEWVIFVWDGTDLRPNRISSKQEDELHNPLRLHPELVPLSRELLRTLPRVGSILRISYDKSIEKNHLKLLENDKWVKLVHLHLEVHAGLWHGVFTRSTKLRYMRNDDDLIQQRQRLYEERLSWNLRRMPFWSFPWPSYVTVIDHDDAPLCTLMDVLTHSEVTAKFRCVVRVVTGMPWSAENFRSNSGIYRMRLTLEDPTARIHAYVYAEDGETLFDGYPSNSILTQKMNSLLGKMPCDDSTEPKRDLRNPPWVQVCLKSYYTSEHDKWGSRQFRIFNTRIMVRD</sequence>
<dbReference type="GO" id="GO:0016233">
    <property type="term" value="P:telomere capping"/>
    <property type="evidence" value="ECO:0007669"/>
    <property type="project" value="TreeGrafter"/>
</dbReference>
<proteinExistence type="predicted"/>
<reference evidence="6" key="1">
    <citation type="submission" date="2023-10" db="EMBL/GenBank/DDBJ databases">
        <title>Chromosome-level genome of the transformable northern wattle, Acacia crassicarpa.</title>
        <authorList>
            <person name="Massaro I."/>
            <person name="Sinha N.R."/>
            <person name="Poethig S."/>
            <person name="Leichty A.R."/>
        </authorList>
    </citation>
    <scope>NUCLEOTIDE SEQUENCE</scope>
    <source>
        <strain evidence="6">Acra3RX</strain>
        <tissue evidence="6">Leaf</tissue>
    </source>
</reference>
<organism evidence="6 7">
    <name type="scientific">Acacia crassicarpa</name>
    <name type="common">northern wattle</name>
    <dbReference type="NCBI Taxonomy" id="499986"/>
    <lineage>
        <taxon>Eukaryota</taxon>
        <taxon>Viridiplantae</taxon>
        <taxon>Streptophyta</taxon>
        <taxon>Embryophyta</taxon>
        <taxon>Tracheophyta</taxon>
        <taxon>Spermatophyta</taxon>
        <taxon>Magnoliopsida</taxon>
        <taxon>eudicotyledons</taxon>
        <taxon>Gunneridae</taxon>
        <taxon>Pentapetalae</taxon>
        <taxon>rosids</taxon>
        <taxon>fabids</taxon>
        <taxon>Fabales</taxon>
        <taxon>Fabaceae</taxon>
        <taxon>Caesalpinioideae</taxon>
        <taxon>mimosoid clade</taxon>
        <taxon>Acacieae</taxon>
        <taxon>Acacia</taxon>
    </lineage>
</organism>
<protein>
    <recommendedName>
        <fullName evidence="5">Telomeric single stranded DNA binding POT1/Cdc13 domain-containing protein</fullName>
    </recommendedName>
</protein>
<evidence type="ECO:0000256" key="2">
    <source>
        <dbReference type="ARBA" id="ARBA00022454"/>
    </source>
</evidence>
<dbReference type="PANTHER" id="PTHR14513">
    <property type="entry name" value="PROTECTION OF TELOMERES 1"/>
    <property type="match status" value="1"/>
</dbReference>
<dbReference type="GO" id="GO:0010521">
    <property type="term" value="F:telomerase inhibitor activity"/>
    <property type="evidence" value="ECO:0007669"/>
    <property type="project" value="TreeGrafter"/>
</dbReference>
<dbReference type="InterPro" id="IPR057620">
    <property type="entry name" value="POT1A/B-like_OB"/>
</dbReference>
<gene>
    <name evidence="6" type="ORF">QN277_019833</name>
</gene>
<dbReference type="Gene3D" id="2.40.50.140">
    <property type="entry name" value="Nucleic acid-binding proteins"/>
    <property type="match status" value="2"/>
</dbReference>
<accession>A0AAE1JIA5</accession>
<dbReference type="GO" id="GO:0000783">
    <property type="term" value="C:nuclear telomere cap complex"/>
    <property type="evidence" value="ECO:0007669"/>
    <property type="project" value="TreeGrafter"/>
</dbReference>
<dbReference type="InterPro" id="IPR028389">
    <property type="entry name" value="POT1"/>
</dbReference>
<dbReference type="InterPro" id="IPR011564">
    <property type="entry name" value="Telomer_end-bd_POT1/Cdc13"/>
</dbReference>
<evidence type="ECO:0000256" key="3">
    <source>
        <dbReference type="ARBA" id="ARBA00022895"/>
    </source>
</evidence>
<dbReference type="AlphaFoldDB" id="A0AAE1JIA5"/>
<keyword evidence="3" id="KW-0779">Telomere</keyword>
<name>A0AAE1JIA5_9FABA</name>
<dbReference type="Pfam" id="PF25507">
    <property type="entry name" value="OB_POT1A"/>
    <property type="match status" value="1"/>
</dbReference>
<dbReference type="EMBL" id="JAWXYG010000005">
    <property type="protein sequence ID" value="KAK4271092.1"/>
    <property type="molecule type" value="Genomic_DNA"/>
</dbReference>
<dbReference type="Proteomes" id="UP001293593">
    <property type="component" value="Unassembled WGS sequence"/>
</dbReference>
<keyword evidence="7" id="KW-1185">Reference proteome</keyword>
<keyword evidence="2" id="KW-0158">Chromosome</keyword>
<evidence type="ECO:0000256" key="4">
    <source>
        <dbReference type="ARBA" id="ARBA00023125"/>
    </source>
</evidence>
<dbReference type="GO" id="GO:0098505">
    <property type="term" value="F:G-rich strand telomeric DNA binding"/>
    <property type="evidence" value="ECO:0007669"/>
    <property type="project" value="TreeGrafter"/>
</dbReference>
<dbReference type="SMART" id="SM00976">
    <property type="entry name" value="Telo_bind"/>
    <property type="match status" value="1"/>
</dbReference>
<evidence type="ECO:0000256" key="1">
    <source>
        <dbReference type="ARBA" id="ARBA00004574"/>
    </source>
</evidence>
<dbReference type="Pfam" id="PF02765">
    <property type="entry name" value="POT1"/>
    <property type="match status" value="1"/>
</dbReference>
<dbReference type="PANTHER" id="PTHR14513:SF0">
    <property type="entry name" value="PROTECTION OF TELOMERES PROTEIN 1"/>
    <property type="match status" value="1"/>
</dbReference>
<dbReference type="CDD" id="cd04497">
    <property type="entry name" value="hPOT1_OB1_like"/>
    <property type="match status" value="1"/>
</dbReference>
<evidence type="ECO:0000313" key="7">
    <source>
        <dbReference type="Proteomes" id="UP001293593"/>
    </source>
</evidence>
<comment type="caution">
    <text evidence="6">The sequence shown here is derived from an EMBL/GenBank/DDBJ whole genome shotgun (WGS) entry which is preliminary data.</text>
</comment>
<comment type="subcellular location">
    <subcellularLocation>
        <location evidence="1">Chromosome</location>
        <location evidence="1">Telomere</location>
    </subcellularLocation>
</comment>
<evidence type="ECO:0000259" key="5">
    <source>
        <dbReference type="SMART" id="SM00976"/>
    </source>
</evidence>
<feature type="domain" description="Telomeric single stranded DNA binding POT1/Cdc13" evidence="5">
    <location>
        <begin position="9"/>
        <end position="144"/>
    </location>
</feature>
<dbReference type="GO" id="GO:0032210">
    <property type="term" value="P:regulation of telomere maintenance via telomerase"/>
    <property type="evidence" value="ECO:0007669"/>
    <property type="project" value="TreeGrafter"/>
</dbReference>
<evidence type="ECO:0000313" key="6">
    <source>
        <dbReference type="EMBL" id="KAK4271092.1"/>
    </source>
</evidence>